<evidence type="ECO:0008006" key="2">
    <source>
        <dbReference type="Google" id="ProtNLM"/>
    </source>
</evidence>
<evidence type="ECO:0000313" key="1">
    <source>
        <dbReference type="EMBL" id="SPD12115.1"/>
    </source>
</evidence>
<dbReference type="AlphaFoldDB" id="A0A2N9HJL0"/>
<dbReference type="EMBL" id="OIVN01003558">
    <property type="protein sequence ID" value="SPD12115.1"/>
    <property type="molecule type" value="Genomic_DNA"/>
</dbReference>
<organism evidence="1">
    <name type="scientific">Fagus sylvatica</name>
    <name type="common">Beechnut</name>
    <dbReference type="NCBI Taxonomy" id="28930"/>
    <lineage>
        <taxon>Eukaryota</taxon>
        <taxon>Viridiplantae</taxon>
        <taxon>Streptophyta</taxon>
        <taxon>Embryophyta</taxon>
        <taxon>Tracheophyta</taxon>
        <taxon>Spermatophyta</taxon>
        <taxon>Magnoliopsida</taxon>
        <taxon>eudicotyledons</taxon>
        <taxon>Gunneridae</taxon>
        <taxon>Pentapetalae</taxon>
        <taxon>rosids</taxon>
        <taxon>fabids</taxon>
        <taxon>Fagales</taxon>
        <taxon>Fagaceae</taxon>
        <taxon>Fagus</taxon>
    </lineage>
</organism>
<sequence>MVVAKRASPCMVALRNKYKVRDEWLNKEPPKNGSQTWIKKGVCFLVGDGSSIDLRKELWVPWLLEFIPKPKPDQGVHENLLTINNFQDIFKLVCGLHIPKSATSVMVNLSEQTSIQFALTLDYIWSLRNKVIDNNFKFNIHTIIKDLELRIQEHIQALEDPAANSVEKEKKCHIWEASALDTIKLNVDVATYSNSAAIAVEARDHQGTLLKAWCKPTNHLDPTITEAKAVPWDLELAISESIRRWQIGEVVVRAIAGLIAEEAKGSRWWLVRALGLRYYVENHEGMEL</sequence>
<reference evidence="1" key="1">
    <citation type="submission" date="2018-02" db="EMBL/GenBank/DDBJ databases">
        <authorList>
            <person name="Cohen D.B."/>
            <person name="Kent A.D."/>
        </authorList>
    </citation>
    <scope>NUCLEOTIDE SEQUENCE</scope>
</reference>
<protein>
    <recommendedName>
        <fullName evidence="2">RNase H type-1 domain-containing protein</fullName>
    </recommendedName>
</protein>
<name>A0A2N9HJL0_FAGSY</name>
<proteinExistence type="predicted"/>
<gene>
    <name evidence="1" type="ORF">FSB_LOCUS39997</name>
</gene>
<accession>A0A2N9HJL0</accession>